<feature type="non-terminal residue" evidence="3">
    <location>
        <position position="348"/>
    </location>
</feature>
<dbReference type="EMBL" id="NPHW01005385">
    <property type="protein sequence ID" value="OXV06813.1"/>
    <property type="molecule type" value="Genomic_DNA"/>
</dbReference>
<sequence length="348" mass="39533">MTSFALPENADSSTATYGLVSFLHPGYDDSFNKLCVLPAADLGGVHFGTALTVCGIIANNAFDGWFAKEKNAPREEGEWDSVLRGRHFYFFTSDNRNDKYPVVISFEQWRYPDTLPPKWESLEIPRGIEQRQCCLSAYAYSLESAHLVPHYESSWYTANIFDYTDAGNDEPHNKIYLRGDLHTAFNNRHWCMVVKDGRLVCQTFRPFNRSLLNSFVEEYHNKTLLPLHNKSKECLFARLAWTVLPLVGYFVINRELPTTVIIKNGEATEVSGQELRMSFKTSKASKRGSTDVNTTSASRSNALSKRKRTRDDEKISISISDWLNQVPSPQNQHPGGYPPVTIGDYLHD</sequence>
<dbReference type="Pfam" id="PF13391">
    <property type="entry name" value="HNH_2"/>
    <property type="match status" value="1"/>
</dbReference>
<feature type="region of interest" description="Disordered" evidence="1">
    <location>
        <begin position="279"/>
        <end position="348"/>
    </location>
</feature>
<dbReference type="OrthoDB" id="4507119at2759"/>
<evidence type="ECO:0000313" key="4">
    <source>
        <dbReference type="Proteomes" id="UP000243515"/>
    </source>
</evidence>
<gene>
    <name evidence="3" type="ORF">Egran_05420</name>
</gene>
<evidence type="ECO:0000259" key="2">
    <source>
        <dbReference type="Pfam" id="PF13391"/>
    </source>
</evidence>
<feature type="compositionally biased region" description="Polar residues" evidence="1">
    <location>
        <begin position="317"/>
        <end position="333"/>
    </location>
</feature>
<feature type="domain" description="HNH nuclease" evidence="2">
    <location>
        <begin position="133"/>
        <end position="191"/>
    </location>
</feature>
<comment type="caution">
    <text evidence="3">The sequence shown here is derived from an EMBL/GenBank/DDBJ whole genome shotgun (WGS) entry which is preliminary data.</text>
</comment>
<feature type="compositionally biased region" description="Polar residues" evidence="1">
    <location>
        <begin position="290"/>
        <end position="303"/>
    </location>
</feature>
<proteinExistence type="predicted"/>
<accession>A0A232LRM6</accession>
<name>A0A232LRM6_9EURO</name>
<evidence type="ECO:0000256" key="1">
    <source>
        <dbReference type="SAM" id="MobiDB-lite"/>
    </source>
</evidence>
<reference evidence="3 4" key="1">
    <citation type="journal article" date="2015" name="Environ. Microbiol.">
        <title>Metagenome sequence of Elaphomyces granulatus from sporocarp tissue reveals Ascomycota ectomycorrhizal fingerprints of genome expansion and a Proteobacteria-rich microbiome.</title>
        <authorList>
            <person name="Quandt C.A."/>
            <person name="Kohler A."/>
            <person name="Hesse C.N."/>
            <person name="Sharpton T.J."/>
            <person name="Martin F."/>
            <person name="Spatafora J.W."/>
        </authorList>
    </citation>
    <scope>NUCLEOTIDE SEQUENCE [LARGE SCALE GENOMIC DNA]</scope>
    <source>
        <strain evidence="3 4">OSC145934</strain>
    </source>
</reference>
<organism evidence="3 4">
    <name type="scientific">Elaphomyces granulatus</name>
    <dbReference type="NCBI Taxonomy" id="519963"/>
    <lineage>
        <taxon>Eukaryota</taxon>
        <taxon>Fungi</taxon>
        <taxon>Dikarya</taxon>
        <taxon>Ascomycota</taxon>
        <taxon>Pezizomycotina</taxon>
        <taxon>Eurotiomycetes</taxon>
        <taxon>Eurotiomycetidae</taxon>
        <taxon>Eurotiales</taxon>
        <taxon>Elaphomycetaceae</taxon>
        <taxon>Elaphomyces</taxon>
    </lineage>
</organism>
<evidence type="ECO:0000313" key="3">
    <source>
        <dbReference type="EMBL" id="OXV06813.1"/>
    </source>
</evidence>
<protein>
    <recommendedName>
        <fullName evidence="2">HNH nuclease domain-containing protein</fullName>
    </recommendedName>
</protein>
<dbReference type="AlphaFoldDB" id="A0A232LRM6"/>
<dbReference type="Proteomes" id="UP000243515">
    <property type="component" value="Unassembled WGS sequence"/>
</dbReference>
<dbReference type="InterPro" id="IPR003615">
    <property type="entry name" value="HNH_nuc"/>
</dbReference>
<keyword evidence="4" id="KW-1185">Reference proteome</keyword>